<dbReference type="AlphaFoldDB" id="A0A0J1IN97"/>
<accession>A0A0J1IN97</accession>
<sequence length="251" mass="28824">MINYMKAENLKFKRTFSRKMIIFVPLLNIGFSFLMNIQFFVSGTFNWWSIIFMPVMIALLCSLSHQKEKKASNYNGTYSLPIDLGRLWYSKIVIIMVYSLLSQIVFLVFMLLMGFVLADFAIVTLSTVAASLLLWVTSLWQIPLCLFVAKKWGLTIAVMLNLIGTFVLGIMPASRSFWWFIPWSWPIRMMCPTIGIHPNGLLLEKNNPLLSWMVVPPAILISVLLFLLIAFLTSRSFAPSIDYRRKKQGAM</sequence>
<reference evidence="1 2" key="1">
    <citation type="submission" date="2015-05" db="EMBL/GenBank/DDBJ databases">
        <title>Whole genome sequence and identification of bacterial endophytes from Costus igneus.</title>
        <authorList>
            <person name="Lee Y.P."/>
            <person name="Gan H.M."/>
            <person name="Eng W."/>
            <person name="Wheatley M.S."/>
            <person name="Caraballo A."/>
            <person name="Polter S."/>
            <person name="Savka M.A."/>
            <person name="Hudson A.O."/>
        </authorList>
    </citation>
    <scope>NUCLEOTIDE SEQUENCE [LARGE SCALE GENOMIC DNA]</scope>
    <source>
        <strain evidence="1 2">RIT379</strain>
    </source>
</reference>
<gene>
    <name evidence="1" type="ORF">ABW02_04665</name>
</gene>
<comment type="caution">
    <text evidence="1">The sequence shown here is derived from an EMBL/GenBank/DDBJ whole genome shotgun (WGS) entry which is preliminary data.</text>
</comment>
<name>A0A0J1IN97_NIACI</name>
<keyword evidence="2" id="KW-1185">Reference proteome</keyword>
<evidence type="ECO:0000313" key="1">
    <source>
        <dbReference type="EMBL" id="KLV27454.1"/>
    </source>
</evidence>
<dbReference type="NCBIfam" id="TIGR03732">
    <property type="entry name" value="lanti_perm_MutE"/>
    <property type="match status" value="1"/>
</dbReference>
<dbReference type="CDD" id="cd21807">
    <property type="entry name" value="ABC-2_lan_permease_MutE_EpiE-like"/>
    <property type="match status" value="1"/>
</dbReference>
<dbReference type="EMBL" id="LDPH01000003">
    <property type="protein sequence ID" value="KLV27454.1"/>
    <property type="molecule type" value="Genomic_DNA"/>
</dbReference>
<dbReference type="OrthoDB" id="9776525at2"/>
<protein>
    <submittedName>
        <fullName evidence="1">SpaE</fullName>
    </submittedName>
</protein>
<dbReference type="PATRIC" id="fig|1397.4.peg.3031"/>
<dbReference type="GeneID" id="56351861"/>
<evidence type="ECO:0000313" key="2">
    <source>
        <dbReference type="Proteomes" id="UP000036045"/>
    </source>
</evidence>
<proteinExistence type="predicted"/>
<dbReference type="Pfam" id="PF12730">
    <property type="entry name" value="ABC2_membrane_4"/>
    <property type="match status" value="1"/>
</dbReference>
<dbReference type="RefSeq" id="WP_047940774.1">
    <property type="nucleotide sequence ID" value="NZ_CP053989.1"/>
</dbReference>
<organism evidence="1 2">
    <name type="scientific">Niallia circulans</name>
    <name type="common">Bacillus circulans</name>
    <dbReference type="NCBI Taxonomy" id="1397"/>
    <lineage>
        <taxon>Bacteria</taxon>
        <taxon>Bacillati</taxon>
        <taxon>Bacillota</taxon>
        <taxon>Bacilli</taxon>
        <taxon>Bacillales</taxon>
        <taxon>Bacillaceae</taxon>
        <taxon>Niallia</taxon>
    </lineage>
</organism>
<dbReference type="InterPro" id="IPR021205">
    <property type="entry name" value="Lanti_perm_SpaE/MutE/EpiE-like"/>
</dbReference>
<dbReference type="Proteomes" id="UP000036045">
    <property type="component" value="Unassembled WGS sequence"/>
</dbReference>